<dbReference type="FunCoup" id="B3RQL3">
    <property type="interactions" value="125"/>
</dbReference>
<dbReference type="EMBL" id="DS985243">
    <property type="protein sequence ID" value="EDV27269.1"/>
    <property type="molecule type" value="Genomic_DNA"/>
</dbReference>
<dbReference type="GO" id="GO:0031146">
    <property type="term" value="P:SCF-dependent proteasomal ubiquitin-dependent protein catabolic process"/>
    <property type="evidence" value="ECO:0000318"/>
    <property type="project" value="GO_Central"/>
</dbReference>
<proteinExistence type="predicted"/>
<dbReference type="GO" id="GO:0005737">
    <property type="term" value="C:cytoplasm"/>
    <property type="evidence" value="ECO:0000318"/>
    <property type="project" value="GO_Central"/>
</dbReference>
<dbReference type="HOGENOM" id="CLU_143592_0_0_1"/>
<dbReference type="OrthoDB" id="5946624at2759"/>
<accession>B3RQL3</accession>
<dbReference type="GO" id="GO:0019005">
    <property type="term" value="C:SCF ubiquitin ligase complex"/>
    <property type="evidence" value="ECO:0000318"/>
    <property type="project" value="GO_Central"/>
</dbReference>
<dbReference type="KEGG" id="tad:TRIADDRAFT_55029"/>
<organism evidence="2 3">
    <name type="scientific">Trichoplax adhaerens</name>
    <name type="common">Trichoplax reptans</name>
    <dbReference type="NCBI Taxonomy" id="10228"/>
    <lineage>
        <taxon>Eukaryota</taxon>
        <taxon>Metazoa</taxon>
        <taxon>Placozoa</taxon>
        <taxon>Uniplacotomia</taxon>
        <taxon>Trichoplacea</taxon>
        <taxon>Trichoplacidae</taxon>
        <taxon>Trichoplax</taxon>
    </lineage>
</organism>
<dbReference type="STRING" id="10228.B3RQL3"/>
<dbReference type="InterPro" id="IPR001810">
    <property type="entry name" value="F-box_dom"/>
</dbReference>
<dbReference type="InParanoid" id="B3RQL3"/>
<keyword evidence="3" id="KW-1185">Reference proteome</keyword>
<dbReference type="PhylomeDB" id="B3RQL3"/>
<evidence type="ECO:0000313" key="3">
    <source>
        <dbReference type="Proteomes" id="UP000009022"/>
    </source>
</evidence>
<evidence type="ECO:0000259" key="1">
    <source>
        <dbReference type="PROSITE" id="PS50181"/>
    </source>
</evidence>
<dbReference type="Proteomes" id="UP000009022">
    <property type="component" value="Unassembled WGS sequence"/>
</dbReference>
<name>B3RQL3_TRIAD</name>
<reference evidence="2 3" key="1">
    <citation type="journal article" date="2008" name="Nature">
        <title>The Trichoplax genome and the nature of placozoans.</title>
        <authorList>
            <person name="Srivastava M."/>
            <person name="Begovic E."/>
            <person name="Chapman J."/>
            <person name="Putnam N.H."/>
            <person name="Hellsten U."/>
            <person name="Kawashima T."/>
            <person name="Kuo A."/>
            <person name="Mitros T."/>
            <person name="Salamov A."/>
            <person name="Carpenter M.L."/>
            <person name="Signorovitch A.Y."/>
            <person name="Moreno M.A."/>
            <person name="Kamm K."/>
            <person name="Grimwood J."/>
            <person name="Schmutz J."/>
            <person name="Shapiro H."/>
            <person name="Grigoriev I.V."/>
            <person name="Buss L.W."/>
            <person name="Schierwater B."/>
            <person name="Dellaporta S.L."/>
            <person name="Rokhsar D.S."/>
        </authorList>
    </citation>
    <scope>NUCLEOTIDE SEQUENCE [LARGE SCALE GENOMIC DNA]</scope>
    <source>
        <strain evidence="2 3">Grell-BS-1999</strain>
    </source>
</reference>
<evidence type="ECO:0000313" key="2">
    <source>
        <dbReference type="EMBL" id="EDV27269.1"/>
    </source>
</evidence>
<protein>
    <recommendedName>
        <fullName evidence="1">F-box domain-containing protein</fullName>
    </recommendedName>
</protein>
<dbReference type="SUPFAM" id="SSF81383">
    <property type="entry name" value="F-box domain"/>
    <property type="match status" value="1"/>
</dbReference>
<dbReference type="AlphaFoldDB" id="B3RQL3"/>
<feature type="domain" description="F-box" evidence="1">
    <location>
        <begin position="1"/>
        <end position="48"/>
    </location>
</feature>
<dbReference type="Gene3D" id="1.20.1280.50">
    <property type="match status" value="1"/>
</dbReference>
<dbReference type="RefSeq" id="XP_002111265.1">
    <property type="nucleotide sequence ID" value="XM_002111229.1"/>
</dbReference>
<dbReference type="Pfam" id="PF12937">
    <property type="entry name" value="F-box-like"/>
    <property type="match status" value="1"/>
</dbReference>
<sequence length="117" mass="13687">MDFVNLLPAEISVMIFGLANYNDLSQALQTCTTWHDFINHTDYIWKQLCDVSILDDEQGQQSLKQLAKMNYYKKLTLNFWLSGKMSQVCSIDQLPTFPTRPFDVDTWGRILEMELTR</sequence>
<dbReference type="GeneID" id="6751922"/>
<dbReference type="eggNOG" id="ENOG502S15Z">
    <property type="taxonomic scope" value="Eukaryota"/>
</dbReference>
<dbReference type="PROSITE" id="PS50181">
    <property type="entry name" value="FBOX"/>
    <property type="match status" value="1"/>
</dbReference>
<dbReference type="CTD" id="6751922"/>
<gene>
    <name evidence="2" type="ORF">TRIADDRAFT_55029</name>
</gene>
<dbReference type="InterPro" id="IPR036047">
    <property type="entry name" value="F-box-like_dom_sf"/>
</dbReference>